<dbReference type="Proteomes" id="UP000006772">
    <property type="component" value="Unassembled WGS sequence"/>
</dbReference>
<name>A0AAI9N4J4_9BURK</name>
<evidence type="ECO:0000313" key="3">
    <source>
        <dbReference type="Proteomes" id="UP000006772"/>
    </source>
</evidence>
<reference evidence="2 3" key="1">
    <citation type="journal article" date="2013" name="Front. Microbiol.">
        <title>The genome of the endophytic bacterium H. frisingense GSF30(T) identifies diverse strategies in the Herbaspirillum genus to interact with plants.</title>
        <authorList>
            <person name="Straub D."/>
            <person name="Rothballer M."/>
            <person name="Hartmann A."/>
            <person name="Ludewig U."/>
        </authorList>
    </citation>
    <scope>NUCLEOTIDE SEQUENCE [LARGE SCALE GENOMIC DNA]</scope>
    <source>
        <strain evidence="2 3">GSF30</strain>
    </source>
</reference>
<feature type="region of interest" description="Disordered" evidence="1">
    <location>
        <begin position="1"/>
        <end position="89"/>
    </location>
</feature>
<sequence length="89" mass="9479">MPIDISSAVNAVVSDPNGNTPTTGKANDPVAVRRAEEAAAAAKAEMRRQEEIQADETRAETANEERNRREQASRNSTGEIIGTTINSVA</sequence>
<feature type="compositionally biased region" description="Basic and acidic residues" evidence="1">
    <location>
        <begin position="44"/>
        <end position="72"/>
    </location>
</feature>
<feature type="compositionally biased region" description="Polar residues" evidence="1">
    <location>
        <begin position="16"/>
        <end position="25"/>
    </location>
</feature>
<feature type="compositionally biased region" description="Polar residues" evidence="1">
    <location>
        <begin position="73"/>
        <end position="89"/>
    </location>
</feature>
<dbReference type="RefSeq" id="WP_006462755.1">
    <property type="nucleotide sequence ID" value="NZ_AEEC02000008.1"/>
</dbReference>
<gene>
    <name evidence="2" type="ORF">HFRIS_007876</name>
</gene>
<evidence type="ECO:0000256" key="1">
    <source>
        <dbReference type="SAM" id="MobiDB-lite"/>
    </source>
</evidence>
<proteinExistence type="predicted"/>
<organism evidence="2 3">
    <name type="scientific">Herbaspirillum frisingense GSF30</name>
    <dbReference type="NCBI Taxonomy" id="864073"/>
    <lineage>
        <taxon>Bacteria</taxon>
        <taxon>Pseudomonadati</taxon>
        <taxon>Pseudomonadota</taxon>
        <taxon>Betaproteobacteria</taxon>
        <taxon>Burkholderiales</taxon>
        <taxon>Oxalobacteraceae</taxon>
        <taxon>Herbaspirillum</taxon>
    </lineage>
</organism>
<comment type="caution">
    <text evidence="2">The sequence shown here is derived from an EMBL/GenBank/DDBJ whole genome shotgun (WGS) entry which is preliminary data.</text>
</comment>
<protein>
    <submittedName>
        <fullName evidence="2">Uncharacterized protein</fullName>
    </submittedName>
</protein>
<dbReference type="AlphaFoldDB" id="A0AAI9N4J4"/>
<dbReference type="EMBL" id="AEEC02000008">
    <property type="protein sequence ID" value="EOA05317.1"/>
    <property type="molecule type" value="Genomic_DNA"/>
</dbReference>
<evidence type="ECO:0000313" key="2">
    <source>
        <dbReference type="EMBL" id="EOA05317.1"/>
    </source>
</evidence>
<accession>A0AAI9N4J4</accession>